<gene>
    <name evidence="6" type="ORF">CAK95_14820</name>
</gene>
<keyword evidence="2" id="KW-1003">Cell membrane</keyword>
<dbReference type="Pfam" id="PF02653">
    <property type="entry name" value="BPD_transp_2"/>
    <property type="match status" value="1"/>
</dbReference>
<protein>
    <submittedName>
        <fullName evidence="6">Branched-chain amino acid ABC transporter permease</fullName>
    </submittedName>
</protein>
<evidence type="ECO:0000256" key="1">
    <source>
        <dbReference type="ARBA" id="ARBA00004651"/>
    </source>
</evidence>
<dbReference type="PANTHER" id="PTHR30482:SF17">
    <property type="entry name" value="ABC TRANSPORTER ATP-BINDING PROTEIN"/>
    <property type="match status" value="1"/>
</dbReference>
<dbReference type="InterPro" id="IPR043428">
    <property type="entry name" value="LivM-like"/>
</dbReference>
<dbReference type="KEGG" id="psin:CAK95_14820"/>
<keyword evidence="4" id="KW-1133">Transmembrane helix</keyword>
<dbReference type="Proteomes" id="UP000194137">
    <property type="component" value="Chromosome"/>
</dbReference>
<keyword evidence="7" id="KW-1185">Reference proteome</keyword>
<reference evidence="6 7" key="1">
    <citation type="submission" date="2017-05" db="EMBL/GenBank/DDBJ databases">
        <title>Full genome sequence of Pseudorhodoplanes sinuspersici.</title>
        <authorList>
            <person name="Dastgheib S.M.M."/>
            <person name="Shavandi M."/>
            <person name="Tirandaz H."/>
        </authorList>
    </citation>
    <scope>NUCLEOTIDE SEQUENCE [LARGE SCALE GENOMIC DNA]</scope>
    <source>
        <strain evidence="6 7">RIPI110</strain>
    </source>
</reference>
<dbReference type="OrthoDB" id="9804361at2"/>
<dbReference type="GO" id="GO:0005886">
    <property type="term" value="C:plasma membrane"/>
    <property type="evidence" value="ECO:0007669"/>
    <property type="project" value="UniProtKB-SubCell"/>
</dbReference>
<evidence type="ECO:0000256" key="2">
    <source>
        <dbReference type="ARBA" id="ARBA00022475"/>
    </source>
</evidence>
<keyword evidence="3" id="KW-0812">Transmembrane</keyword>
<organism evidence="6 7">
    <name type="scientific">Pseudorhodoplanes sinuspersici</name>
    <dbReference type="NCBI Taxonomy" id="1235591"/>
    <lineage>
        <taxon>Bacteria</taxon>
        <taxon>Pseudomonadati</taxon>
        <taxon>Pseudomonadota</taxon>
        <taxon>Alphaproteobacteria</taxon>
        <taxon>Hyphomicrobiales</taxon>
        <taxon>Pseudorhodoplanes</taxon>
    </lineage>
</organism>
<dbReference type="GO" id="GO:0015658">
    <property type="term" value="F:branched-chain amino acid transmembrane transporter activity"/>
    <property type="evidence" value="ECO:0007669"/>
    <property type="project" value="InterPro"/>
</dbReference>
<evidence type="ECO:0000313" key="6">
    <source>
        <dbReference type="EMBL" id="ARQ00203.1"/>
    </source>
</evidence>
<evidence type="ECO:0000256" key="4">
    <source>
        <dbReference type="ARBA" id="ARBA00022989"/>
    </source>
</evidence>
<accession>A0A1W6ZSA1</accession>
<name>A0A1W6ZSA1_9HYPH</name>
<evidence type="ECO:0000313" key="7">
    <source>
        <dbReference type="Proteomes" id="UP000194137"/>
    </source>
</evidence>
<sequence length="347" mass="37526">MSEQTFTIEHTTRFSRIGMSVLAVLLVTLAAAPYWADRADLRLLAEIFAYMALASLWNLLAGYAGLVSVGQQAYVGLGAYLLFGLSMLAGIPPLWTIPIASVASALVAIPVALLMFRLRGHYFAIGTWVVAEVFRLFASQVSALGGGSGTSLPAQIVVSMAETRQLREFLIYWVSLALLAAILGIIVILLRSRYGLALTAIRDNETAALSNGIDVKRIKLIVYIITAGATAAIGALIFLQKLRISPDTAFSINDWTAFVIFITVIGGIGRLEGPIIGTIVFFVLRQTMSDLGALYLLMLGLVAIAVMLKAPKGLWGYVADRYGWQLFPLARHVVMAGADKKNDRVEM</sequence>
<dbReference type="RefSeq" id="WP_086088600.1">
    <property type="nucleotide sequence ID" value="NZ_CP021112.1"/>
</dbReference>
<proteinExistence type="predicted"/>
<dbReference type="InterPro" id="IPR001851">
    <property type="entry name" value="ABC_transp_permease"/>
</dbReference>
<dbReference type="STRING" id="1235591.CAK95_14820"/>
<dbReference type="PANTHER" id="PTHR30482">
    <property type="entry name" value="HIGH-AFFINITY BRANCHED-CHAIN AMINO ACID TRANSPORT SYSTEM PERMEASE"/>
    <property type="match status" value="1"/>
</dbReference>
<evidence type="ECO:0000256" key="3">
    <source>
        <dbReference type="ARBA" id="ARBA00022692"/>
    </source>
</evidence>
<keyword evidence="5" id="KW-0472">Membrane</keyword>
<dbReference type="CDD" id="cd06581">
    <property type="entry name" value="TM_PBP1_LivM_like"/>
    <property type="match status" value="1"/>
</dbReference>
<dbReference type="AlphaFoldDB" id="A0A1W6ZSA1"/>
<dbReference type="EMBL" id="CP021112">
    <property type="protein sequence ID" value="ARQ00203.1"/>
    <property type="molecule type" value="Genomic_DNA"/>
</dbReference>
<comment type="subcellular location">
    <subcellularLocation>
        <location evidence="1">Cell membrane</location>
        <topology evidence="1">Multi-pass membrane protein</topology>
    </subcellularLocation>
</comment>
<evidence type="ECO:0000256" key="5">
    <source>
        <dbReference type="ARBA" id="ARBA00023136"/>
    </source>
</evidence>